<evidence type="ECO:0000313" key="3">
    <source>
        <dbReference type="Proteomes" id="UP000680348"/>
    </source>
</evidence>
<evidence type="ECO:0008006" key="4">
    <source>
        <dbReference type="Google" id="ProtNLM"/>
    </source>
</evidence>
<evidence type="ECO:0000256" key="1">
    <source>
        <dbReference type="SAM" id="MobiDB-lite"/>
    </source>
</evidence>
<dbReference type="RefSeq" id="WP_188256326.1">
    <property type="nucleotide sequence ID" value="NZ_JABVCF010000010.1"/>
</dbReference>
<proteinExistence type="predicted"/>
<reference evidence="2" key="1">
    <citation type="submission" date="2021-04" db="EMBL/GenBank/DDBJ databases">
        <title>Pseudaminobacter soli sp. nov., isolated from paddy soil contaminated by heavy metals.</title>
        <authorList>
            <person name="Zhang K."/>
        </authorList>
    </citation>
    <scope>NUCLEOTIDE SEQUENCE</scope>
    <source>
        <strain evidence="2">19-2017</strain>
    </source>
</reference>
<evidence type="ECO:0000313" key="2">
    <source>
        <dbReference type="EMBL" id="MBS3650787.1"/>
    </source>
</evidence>
<dbReference type="AlphaFoldDB" id="A0A942E999"/>
<feature type="compositionally biased region" description="Polar residues" evidence="1">
    <location>
        <begin position="19"/>
        <end position="31"/>
    </location>
</feature>
<keyword evidence="3" id="KW-1185">Reference proteome</keyword>
<dbReference type="Proteomes" id="UP000680348">
    <property type="component" value="Unassembled WGS sequence"/>
</dbReference>
<gene>
    <name evidence="2" type="ORF">KEU06_19430</name>
</gene>
<sequence length="138" mass="14378">MKFRTMLLAGLVAVSGCTTMSGTKTGDSSPATPRPTGGNARMVGGLITGSLGEGFGSGDRKKALEAEYRALEYTPSGQAVTWSGDRAGRSGDVVAAQPYRVGSQDCRQYTHRVVINGTTRTARGTACRNVDGSWATLS</sequence>
<dbReference type="PROSITE" id="PS51257">
    <property type="entry name" value="PROKAR_LIPOPROTEIN"/>
    <property type="match status" value="1"/>
</dbReference>
<feature type="region of interest" description="Disordered" evidence="1">
    <location>
        <begin position="19"/>
        <end position="43"/>
    </location>
</feature>
<accession>A0A942E999</accession>
<protein>
    <recommendedName>
        <fullName evidence="4">Surface antigen domain-containing protein</fullName>
    </recommendedName>
</protein>
<dbReference type="InterPro" id="IPR016364">
    <property type="entry name" value="Surface_antigen_Rickettsia"/>
</dbReference>
<name>A0A942E999_9HYPH</name>
<dbReference type="PIRSF" id="PIRSF002721">
    <property type="entry name" value="Surface_antigen_Rickettsia"/>
    <property type="match status" value="1"/>
</dbReference>
<organism evidence="2 3">
    <name type="scientific">Pseudaminobacter soli</name>
    <name type="common">ex Zhang et al. 2022</name>
    <dbReference type="NCBI Taxonomy" id="2831468"/>
    <lineage>
        <taxon>Bacteria</taxon>
        <taxon>Pseudomonadati</taxon>
        <taxon>Pseudomonadota</taxon>
        <taxon>Alphaproteobacteria</taxon>
        <taxon>Hyphomicrobiales</taxon>
        <taxon>Phyllobacteriaceae</taxon>
        <taxon>Pseudaminobacter</taxon>
    </lineage>
</organism>
<comment type="caution">
    <text evidence="2">The sequence shown here is derived from an EMBL/GenBank/DDBJ whole genome shotgun (WGS) entry which is preliminary data.</text>
</comment>
<dbReference type="EMBL" id="JAGWCR010000010">
    <property type="protein sequence ID" value="MBS3650787.1"/>
    <property type="molecule type" value="Genomic_DNA"/>
</dbReference>